<dbReference type="GO" id="GO:0016020">
    <property type="term" value="C:membrane"/>
    <property type="evidence" value="ECO:0007669"/>
    <property type="project" value="InterPro"/>
</dbReference>
<gene>
    <name evidence="11" type="ORF">SAMN04489812_0226</name>
</gene>
<evidence type="ECO:0000313" key="12">
    <source>
        <dbReference type="Proteomes" id="UP000199103"/>
    </source>
</evidence>
<keyword evidence="3" id="KW-0597">Phosphoprotein</keyword>
<evidence type="ECO:0000256" key="8">
    <source>
        <dbReference type="ARBA" id="ARBA00023012"/>
    </source>
</evidence>
<evidence type="ECO:0000256" key="3">
    <source>
        <dbReference type="ARBA" id="ARBA00022553"/>
    </source>
</evidence>
<evidence type="ECO:0000256" key="4">
    <source>
        <dbReference type="ARBA" id="ARBA00022679"/>
    </source>
</evidence>
<keyword evidence="8" id="KW-0902">Two-component regulatory system</keyword>
<evidence type="ECO:0000256" key="2">
    <source>
        <dbReference type="ARBA" id="ARBA00012438"/>
    </source>
</evidence>
<dbReference type="PANTHER" id="PTHR24421:SF10">
    <property type="entry name" value="NITRATE_NITRITE SENSOR PROTEIN NARQ"/>
    <property type="match status" value="1"/>
</dbReference>
<evidence type="ECO:0000256" key="9">
    <source>
        <dbReference type="SAM" id="Phobius"/>
    </source>
</evidence>
<sequence length="398" mass="42145">MPPPVHRVSGVTLPEPAEPGPRRTIGAAATWAVAIVGWLYYLTPLLVPGRTPPLSIVLLLVLPGLGGFVLLALRHRFPVVVPVLLGILLLIGPSPVGAAFAAVAHLARLGRSVLTVVLVGSWILIAKLGSFLVGPYAQPWRNAHTVELTVTIGGLMVAVLVGALGGSRETELRERAIADRALRQVEQARLDGARAAERERIAREMHDVLAHRLSLVAMHAGALAYRTDLDQQTARDTAALIQTNAKKSLAELREVLTDLRGAGTTPEPPQPTLTDLDSLINEARRHQPVELRSSAEVAGLPERSSRQAYRIVQEALTNARKHAPGAPVLLTLSGAAGGDLVITVSNPLTPLALPDRDGAGLGLVGIAERVGLAGGTVRHGSVGERFDVEVRMPWPDAS</sequence>
<proteinExistence type="predicted"/>
<feature type="transmembrane region" description="Helical" evidence="9">
    <location>
        <begin position="148"/>
        <end position="166"/>
    </location>
</feature>
<dbReference type="GO" id="GO:0005524">
    <property type="term" value="F:ATP binding"/>
    <property type="evidence" value="ECO:0007669"/>
    <property type="project" value="UniProtKB-KW"/>
</dbReference>
<keyword evidence="9" id="KW-0812">Transmembrane</keyword>
<dbReference type="GO" id="GO:0046983">
    <property type="term" value="F:protein dimerization activity"/>
    <property type="evidence" value="ECO:0007669"/>
    <property type="project" value="InterPro"/>
</dbReference>
<feature type="transmembrane region" description="Helical" evidence="9">
    <location>
        <begin position="113"/>
        <end position="136"/>
    </location>
</feature>
<keyword evidence="9" id="KW-1133">Transmembrane helix</keyword>
<organism evidence="11 12">
    <name type="scientific">Microlunatus soli</name>
    <dbReference type="NCBI Taxonomy" id="630515"/>
    <lineage>
        <taxon>Bacteria</taxon>
        <taxon>Bacillati</taxon>
        <taxon>Actinomycetota</taxon>
        <taxon>Actinomycetes</taxon>
        <taxon>Propionibacteriales</taxon>
        <taxon>Propionibacteriaceae</taxon>
        <taxon>Microlunatus</taxon>
    </lineage>
</organism>
<keyword evidence="12" id="KW-1185">Reference proteome</keyword>
<keyword evidence="6 11" id="KW-0418">Kinase</keyword>
<dbReference type="Gene3D" id="1.20.5.1930">
    <property type="match status" value="1"/>
</dbReference>
<protein>
    <recommendedName>
        <fullName evidence="2">histidine kinase</fullName>
        <ecNumber evidence="2">2.7.13.3</ecNumber>
    </recommendedName>
</protein>
<evidence type="ECO:0000259" key="10">
    <source>
        <dbReference type="Pfam" id="PF07730"/>
    </source>
</evidence>
<feature type="transmembrane region" description="Helical" evidence="9">
    <location>
        <begin position="54"/>
        <end position="73"/>
    </location>
</feature>
<dbReference type="GO" id="GO:0000155">
    <property type="term" value="F:phosphorelay sensor kinase activity"/>
    <property type="evidence" value="ECO:0007669"/>
    <property type="project" value="InterPro"/>
</dbReference>
<evidence type="ECO:0000313" key="11">
    <source>
        <dbReference type="EMBL" id="SDR89139.1"/>
    </source>
</evidence>
<feature type="domain" description="Signal transduction histidine kinase subgroup 3 dimerisation and phosphoacceptor" evidence="10">
    <location>
        <begin position="197"/>
        <end position="261"/>
    </location>
</feature>
<reference evidence="11 12" key="1">
    <citation type="submission" date="2016-10" db="EMBL/GenBank/DDBJ databases">
        <authorList>
            <person name="de Groot N.N."/>
        </authorList>
    </citation>
    <scope>NUCLEOTIDE SEQUENCE [LARGE SCALE GENOMIC DNA]</scope>
    <source>
        <strain evidence="11 12">DSM 21800</strain>
    </source>
</reference>
<dbReference type="Pfam" id="PF07730">
    <property type="entry name" value="HisKA_3"/>
    <property type="match status" value="1"/>
</dbReference>
<dbReference type="EC" id="2.7.13.3" evidence="2"/>
<comment type="catalytic activity">
    <reaction evidence="1">
        <text>ATP + protein L-histidine = ADP + protein N-phospho-L-histidine.</text>
        <dbReference type="EC" id="2.7.13.3"/>
    </reaction>
</comment>
<feature type="transmembrane region" description="Helical" evidence="9">
    <location>
        <begin position="79"/>
        <end position="106"/>
    </location>
</feature>
<evidence type="ECO:0000256" key="7">
    <source>
        <dbReference type="ARBA" id="ARBA00022840"/>
    </source>
</evidence>
<dbReference type="CDD" id="cd16917">
    <property type="entry name" value="HATPase_UhpB-NarQ-NarX-like"/>
    <property type="match status" value="1"/>
</dbReference>
<evidence type="ECO:0000256" key="5">
    <source>
        <dbReference type="ARBA" id="ARBA00022741"/>
    </source>
</evidence>
<dbReference type="PANTHER" id="PTHR24421">
    <property type="entry name" value="NITRATE/NITRITE SENSOR PROTEIN NARX-RELATED"/>
    <property type="match status" value="1"/>
</dbReference>
<feature type="transmembrane region" description="Helical" evidence="9">
    <location>
        <begin position="24"/>
        <end position="42"/>
    </location>
</feature>
<evidence type="ECO:0000256" key="6">
    <source>
        <dbReference type="ARBA" id="ARBA00022777"/>
    </source>
</evidence>
<dbReference type="Gene3D" id="3.30.565.10">
    <property type="entry name" value="Histidine kinase-like ATPase, C-terminal domain"/>
    <property type="match status" value="1"/>
</dbReference>
<keyword evidence="4" id="KW-0808">Transferase</keyword>
<keyword evidence="9" id="KW-0472">Membrane</keyword>
<dbReference type="Proteomes" id="UP000199103">
    <property type="component" value="Chromosome I"/>
</dbReference>
<dbReference type="InterPro" id="IPR050482">
    <property type="entry name" value="Sensor_HK_TwoCompSys"/>
</dbReference>
<dbReference type="EMBL" id="LT629772">
    <property type="protein sequence ID" value="SDR89139.1"/>
    <property type="molecule type" value="Genomic_DNA"/>
</dbReference>
<dbReference type="SUPFAM" id="SSF55874">
    <property type="entry name" value="ATPase domain of HSP90 chaperone/DNA topoisomerase II/histidine kinase"/>
    <property type="match status" value="1"/>
</dbReference>
<keyword evidence="5" id="KW-0547">Nucleotide-binding</keyword>
<evidence type="ECO:0000256" key="1">
    <source>
        <dbReference type="ARBA" id="ARBA00000085"/>
    </source>
</evidence>
<name>A0A1H1MT95_9ACTN</name>
<keyword evidence="7" id="KW-0067">ATP-binding</keyword>
<dbReference type="STRING" id="630515.SAMN04489812_0226"/>
<dbReference type="InterPro" id="IPR011712">
    <property type="entry name" value="Sig_transdc_His_kin_sub3_dim/P"/>
</dbReference>
<accession>A0A1H1MT95</accession>
<dbReference type="AlphaFoldDB" id="A0A1H1MT95"/>
<dbReference type="InterPro" id="IPR036890">
    <property type="entry name" value="HATPase_C_sf"/>
</dbReference>